<dbReference type="GO" id="GO:0005886">
    <property type="term" value="C:plasma membrane"/>
    <property type="evidence" value="ECO:0007669"/>
    <property type="project" value="UniProtKB-SubCell"/>
</dbReference>
<dbReference type="Gene3D" id="1.20.1530.20">
    <property type="match status" value="1"/>
</dbReference>
<keyword evidence="10" id="KW-1185">Reference proteome</keyword>
<organism evidence="9 10">
    <name type="scientific">Clostridium liquoris</name>
    <dbReference type="NCBI Taxonomy" id="1289519"/>
    <lineage>
        <taxon>Bacteria</taxon>
        <taxon>Bacillati</taxon>
        <taxon>Bacillota</taxon>
        <taxon>Clostridia</taxon>
        <taxon>Eubacteriales</taxon>
        <taxon>Clostridiaceae</taxon>
        <taxon>Clostridium</taxon>
    </lineage>
</organism>
<keyword evidence="4" id="KW-1003">Cell membrane</keyword>
<protein>
    <submittedName>
        <fullName evidence="9">Putative transporter YfdV</fullName>
    </submittedName>
</protein>
<keyword evidence="7 8" id="KW-0472">Membrane</keyword>
<dbReference type="EMBL" id="PVXO01000070">
    <property type="protein sequence ID" value="PRR77037.1"/>
    <property type="molecule type" value="Genomic_DNA"/>
</dbReference>
<evidence type="ECO:0000256" key="4">
    <source>
        <dbReference type="ARBA" id="ARBA00022475"/>
    </source>
</evidence>
<dbReference type="AlphaFoldDB" id="A0A2T0B0Y5"/>
<feature type="transmembrane region" description="Helical" evidence="8">
    <location>
        <begin position="282"/>
        <end position="301"/>
    </location>
</feature>
<comment type="subcellular location">
    <subcellularLocation>
        <location evidence="1">Cell membrane</location>
        <topology evidence="1">Multi-pass membrane protein</topology>
    </subcellularLocation>
</comment>
<feature type="transmembrane region" description="Helical" evidence="8">
    <location>
        <begin position="222"/>
        <end position="244"/>
    </location>
</feature>
<dbReference type="OrthoDB" id="9798064at2"/>
<feature type="transmembrane region" description="Helical" evidence="8">
    <location>
        <begin position="67"/>
        <end position="88"/>
    </location>
</feature>
<feature type="transmembrane region" description="Helical" evidence="8">
    <location>
        <begin position="125"/>
        <end position="147"/>
    </location>
</feature>
<name>A0A2T0B0Y5_9CLOT</name>
<accession>A0A2T0B0Y5</accession>
<reference evidence="9 10" key="1">
    <citation type="submission" date="2018-03" db="EMBL/GenBank/DDBJ databases">
        <title>Genome sequence of Clostridium liquoris DSM 100320.</title>
        <authorList>
            <person name="Poehlein A."/>
            <person name="Daniel R."/>
        </authorList>
    </citation>
    <scope>NUCLEOTIDE SEQUENCE [LARGE SCALE GENOMIC DNA]</scope>
    <source>
        <strain evidence="9 10">DSM 100320</strain>
    </source>
</reference>
<dbReference type="InterPro" id="IPR038770">
    <property type="entry name" value="Na+/solute_symporter_sf"/>
</dbReference>
<evidence type="ECO:0000313" key="10">
    <source>
        <dbReference type="Proteomes" id="UP000239706"/>
    </source>
</evidence>
<dbReference type="InterPro" id="IPR004776">
    <property type="entry name" value="Mem_transp_PIN-like"/>
</dbReference>
<evidence type="ECO:0000256" key="2">
    <source>
        <dbReference type="ARBA" id="ARBA00010145"/>
    </source>
</evidence>
<evidence type="ECO:0000256" key="8">
    <source>
        <dbReference type="SAM" id="Phobius"/>
    </source>
</evidence>
<feature type="transmembrane region" description="Helical" evidence="8">
    <location>
        <begin position="191"/>
        <end position="210"/>
    </location>
</feature>
<comment type="similarity">
    <text evidence="2">Belongs to the auxin efflux carrier (TC 2.A.69) family.</text>
</comment>
<sequence length="302" mass="34491">MNSDIINQVVVLCLIMLFGLYARKKEYIKEYTVKNLTDILVNITLPCLILSSFNMEFSTELWTRVKLIFIYSLIIHIFLAIISKLFFIKYDENKKKILRFVTIFSNFGFMGYPIAESIYGKIGVFYASIFGIPFNIILLTYGVFLFSEEAKDNLKIRNIVMQPGILFVVIGTVIFLFSIKLPIPINKTINMVGSMTTPLSMMIVGASFAGTSLMSMLKDFKLYYISFIRLLIVPFITYLLLRFIKADDYLLKLCVILEAMPAAAMTTVFAEMYNSDRIFSAKCVFVTTVLSIFTIPLVITLL</sequence>
<dbReference type="Pfam" id="PF03547">
    <property type="entry name" value="Mem_trans"/>
    <property type="match status" value="2"/>
</dbReference>
<evidence type="ECO:0000256" key="7">
    <source>
        <dbReference type="ARBA" id="ARBA00023136"/>
    </source>
</evidence>
<feature type="transmembrane region" description="Helical" evidence="8">
    <location>
        <begin position="159"/>
        <end position="179"/>
    </location>
</feature>
<feature type="transmembrane region" description="Helical" evidence="8">
    <location>
        <begin position="250"/>
        <end position="270"/>
    </location>
</feature>
<evidence type="ECO:0000256" key="6">
    <source>
        <dbReference type="ARBA" id="ARBA00022989"/>
    </source>
</evidence>
<proteinExistence type="inferred from homology"/>
<dbReference type="GO" id="GO:0055085">
    <property type="term" value="P:transmembrane transport"/>
    <property type="evidence" value="ECO:0007669"/>
    <property type="project" value="InterPro"/>
</dbReference>
<dbReference type="RefSeq" id="WP_106064679.1">
    <property type="nucleotide sequence ID" value="NZ_PVXO01000070.1"/>
</dbReference>
<comment type="caution">
    <text evidence="9">The sequence shown here is derived from an EMBL/GenBank/DDBJ whole genome shotgun (WGS) entry which is preliminary data.</text>
</comment>
<keyword evidence="3" id="KW-0813">Transport</keyword>
<evidence type="ECO:0000256" key="1">
    <source>
        <dbReference type="ARBA" id="ARBA00004651"/>
    </source>
</evidence>
<dbReference type="Proteomes" id="UP000239706">
    <property type="component" value="Unassembled WGS sequence"/>
</dbReference>
<evidence type="ECO:0000256" key="3">
    <source>
        <dbReference type="ARBA" id="ARBA00022448"/>
    </source>
</evidence>
<evidence type="ECO:0000256" key="5">
    <source>
        <dbReference type="ARBA" id="ARBA00022692"/>
    </source>
</evidence>
<keyword evidence="6 8" id="KW-1133">Transmembrane helix</keyword>
<keyword evidence="5 8" id="KW-0812">Transmembrane</keyword>
<dbReference type="PANTHER" id="PTHR36838:SF1">
    <property type="entry name" value="SLR1864 PROTEIN"/>
    <property type="match status" value="1"/>
</dbReference>
<feature type="transmembrane region" description="Helical" evidence="8">
    <location>
        <begin position="100"/>
        <end position="119"/>
    </location>
</feature>
<feature type="transmembrane region" description="Helical" evidence="8">
    <location>
        <begin position="35"/>
        <end position="55"/>
    </location>
</feature>
<feature type="transmembrane region" description="Helical" evidence="8">
    <location>
        <begin position="6"/>
        <end position="23"/>
    </location>
</feature>
<gene>
    <name evidence="9" type="ORF">CLLI_26520</name>
</gene>
<dbReference type="PANTHER" id="PTHR36838">
    <property type="entry name" value="AUXIN EFFLUX CARRIER FAMILY PROTEIN"/>
    <property type="match status" value="1"/>
</dbReference>
<evidence type="ECO:0000313" key="9">
    <source>
        <dbReference type="EMBL" id="PRR77037.1"/>
    </source>
</evidence>